<dbReference type="RefSeq" id="WP_430438307.1">
    <property type="nucleotide sequence ID" value="NZ_FXUG01000002.1"/>
</dbReference>
<keyword evidence="9" id="KW-1185">Reference proteome</keyword>
<keyword evidence="2" id="KW-1003">Cell membrane</keyword>
<keyword evidence="3" id="KW-0328">Glycosyltransferase</keyword>
<dbReference type="CDD" id="cd06423">
    <property type="entry name" value="CESA_like"/>
    <property type="match status" value="1"/>
</dbReference>
<dbReference type="Gene3D" id="3.90.550.10">
    <property type="entry name" value="Spore Coat Polysaccharide Biosynthesis Protein SpsA, Chain A"/>
    <property type="match status" value="1"/>
</dbReference>
<feature type="transmembrane region" description="Helical" evidence="6">
    <location>
        <begin position="330"/>
        <end position="349"/>
    </location>
</feature>
<name>A0ABY1PW04_9BACT</name>
<evidence type="ECO:0000259" key="7">
    <source>
        <dbReference type="Pfam" id="PF00535"/>
    </source>
</evidence>
<keyword evidence="5 6" id="KW-0472">Membrane</keyword>
<dbReference type="Proteomes" id="UP001158067">
    <property type="component" value="Unassembled WGS sequence"/>
</dbReference>
<evidence type="ECO:0000313" key="8">
    <source>
        <dbReference type="EMBL" id="SMP47113.1"/>
    </source>
</evidence>
<feature type="transmembrane region" description="Helical" evidence="6">
    <location>
        <begin position="361"/>
        <end position="381"/>
    </location>
</feature>
<dbReference type="InterPro" id="IPR029044">
    <property type="entry name" value="Nucleotide-diphossugar_trans"/>
</dbReference>
<dbReference type="Pfam" id="PF00535">
    <property type="entry name" value="Glycos_transf_2"/>
    <property type="match status" value="1"/>
</dbReference>
<dbReference type="PANTHER" id="PTHR43646">
    <property type="entry name" value="GLYCOSYLTRANSFERASE"/>
    <property type="match status" value="1"/>
</dbReference>
<proteinExistence type="predicted"/>
<reference evidence="8 9" key="1">
    <citation type="submission" date="2017-05" db="EMBL/GenBank/DDBJ databases">
        <authorList>
            <person name="Varghese N."/>
            <person name="Submissions S."/>
        </authorList>
    </citation>
    <scope>NUCLEOTIDE SEQUENCE [LARGE SCALE GENOMIC DNA]</scope>
    <source>
        <strain evidence="8 9">DSM 25457</strain>
    </source>
</reference>
<evidence type="ECO:0000313" key="9">
    <source>
        <dbReference type="Proteomes" id="UP001158067"/>
    </source>
</evidence>
<accession>A0ABY1PW04</accession>
<evidence type="ECO:0000256" key="6">
    <source>
        <dbReference type="SAM" id="Phobius"/>
    </source>
</evidence>
<evidence type="ECO:0000256" key="3">
    <source>
        <dbReference type="ARBA" id="ARBA00022676"/>
    </source>
</evidence>
<evidence type="ECO:0000256" key="2">
    <source>
        <dbReference type="ARBA" id="ARBA00022475"/>
    </source>
</evidence>
<sequence>MYAFLPLTALALSALGAGMFLSNLSLFRYRQESSGETKAIDTPSVSVLIPARNEAEGIHRAVESVLASRGTELEVVVLDDGSTDETGDIVRRLSQQDTRVRLIEGVELPDGWNGKQHACYRLAQEAKYDHFLFLDADVRLSQDAISQLVQRKQMTYDQVDGKTIHASLLSAFPRQETGTLLEKMLIPMMHFILLCYLPFSRMRSSTHPAYASGCGQLFLTDRDSYQRAGTHQAIRSSRHDGLQLPKAYRQHGLMTDCIDGTELATCRMYHNASEVVAGLLKNANEGIANKRLLLPFTFLLGGAHLLPWVTLIAATLTLTSSVGNDSTSSFWIGFAIVTSGIAIAVGYLPRIVAAIAFRQSWLGAALHPVAVLLFLVLQWWAVWNQLRGKQTAWRGRTSS</sequence>
<keyword evidence="4" id="KW-0808">Transferase</keyword>
<evidence type="ECO:0000256" key="5">
    <source>
        <dbReference type="ARBA" id="ARBA00023136"/>
    </source>
</evidence>
<dbReference type="InterPro" id="IPR001173">
    <property type="entry name" value="Glyco_trans_2-like"/>
</dbReference>
<comment type="subcellular location">
    <subcellularLocation>
        <location evidence="1">Cell membrane</location>
    </subcellularLocation>
</comment>
<comment type="caution">
    <text evidence="8">The sequence shown here is derived from an EMBL/GenBank/DDBJ whole genome shotgun (WGS) entry which is preliminary data.</text>
</comment>
<feature type="domain" description="Glycosyltransferase 2-like" evidence="7">
    <location>
        <begin position="46"/>
        <end position="175"/>
    </location>
</feature>
<feature type="transmembrane region" description="Helical" evidence="6">
    <location>
        <begin position="292"/>
        <end position="318"/>
    </location>
</feature>
<dbReference type="SUPFAM" id="SSF53448">
    <property type="entry name" value="Nucleotide-diphospho-sugar transferases"/>
    <property type="match status" value="1"/>
</dbReference>
<evidence type="ECO:0000256" key="1">
    <source>
        <dbReference type="ARBA" id="ARBA00004236"/>
    </source>
</evidence>
<gene>
    <name evidence="8" type="ORF">SAMN06265222_102241</name>
</gene>
<keyword evidence="6" id="KW-1133">Transmembrane helix</keyword>
<protein>
    <submittedName>
        <fullName evidence="8">Glycosyltransferase involved in cell wall bisynthesis</fullName>
    </submittedName>
</protein>
<keyword evidence="6" id="KW-0812">Transmembrane</keyword>
<dbReference type="PANTHER" id="PTHR43646:SF2">
    <property type="entry name" value="GLYCOSYLTRANSFERASE 2-LIKE DOMAIN-CONTAINING PROTEIN"/>
    <property type="match status" value="1"/>
</dbReference>
<organism evidence="8 9">
    <name type="scientific">Neorhodopirellula lusitana</name>
    <dbReference type="NCBI Taxonomy" id="445327"/>
    <lineage>
        <taxon>Bacteria</taxon>
        <taxon>Pseudomonadati</taxon>
        <taxon>Planctomycetota</taxon>
        <taxon>Planctomycetia</taxon>
        <taxon>Pirellulales</taxon>
        <taxon>Pirellulaceae</taxon>
        <taxon>Neorhodopirellula</taxon>
    </lineage>
</organism>
<dbReference type="EMBL" id="FXUG01000002">
    <property type="protein sequence ID" value="SMP47113.1"/>
    <property type="molecule type" value="Genomic_DNA"/>
</dbReference>
<evidence type="ECO:0000256" key="4">
    <source>
        <dbReference type="ARBA" id="ARBA00022679"/>
    </source>
</evidence>